<dbReference type="Pfam" id="PF01699">
    <property type="entry name" value="Na_Ca_ex"/>
    <property type="match status" value="1"/>
</dbReference>
<proteinExistence type="inferred from homology"/>
<comment type="subcellular location">
    <subcellularLocation>
        <location evidence="1">Membrane</location>
        <topology evidence="1">Multi-pass membrane protein</topology>
    </subcellularLocation>
</comment>
<keyword evidence="11" id="KW-1185">Reference proteome</keyword>
<dbReference type="InterPro" id="IPR044880">
    <property type="entry name" value="NCX_ion-bd_dom_sf"/>
</dbReference>
<feature type="region of interest" description="Disordered" evidence="7">
    <location>
        <begin position="115"/>
        <end position="137"/>
    </location>
</feature>
<keyword evidence="3" id="KW-0813">Transport</keyword>
<dbReference type="InterPro" id="IPR004837">
    <property type="entry name" value="NaCa_Exmemb"/>
</dbReference>
<evidence type="ECO:0000256" key="5">
    <source>
        <dbReference type="ARBA" id="ARBA00022989"/>
    </source>
</evidence>
<dbReference type="EMBL" id="CAUYUJ010022048">
    <property type="protein sequence ID" value="CAK0908612.1"/>
    <property type="molecule type" value="Genomic_DNA"/>
</dbReference>
<feature type="region of interest" description="Disordered" evidence="7">
    <location>
        <begin position="164"/>
        <end position="198"/>
    </location>
</feature>
<reference evidence="10" key="1">
    <citation type="submission" date="2023-10" db="EMBL/GenBank/DDBJ databases">
        <authorList>
            <person name="Chen Y."/>
            <person name="Shah S."/>
            <person name="Dougan E. K."/>
            <person name="Thang M."/>
            <person name="Chan C."/>
        </authorList>
    </citation>
    <scope>NUCLEOTIDE SEQUENCE [LARGE SCALE GENOMIC DNA]</scope>
</reference>
<feature type="transmembrane region" description="Helical" evidence="8">
    <location>
        <begin position="58"/>
        <end position="77"/>
    </location>
</feature>
<organism evidence="10 11">
    <name type="scientific">Prorocentrum cordatum</name>
    <dbReference type="NCBI Taxonomy" id="2364126"/>
    <lineage>
        <taxon>Eukaryota</taxon>
        <taxon>Sar</taxon>
        <taxon>Alveolata</taxon>
        <taxon>Dinophyceae</taxon>
        <taxon>Prorocentrales</taxon>
        <taxon>Prorocentraceae</taxon>
        <taxon>Prorocentrum</taxon>
    </lineage>
</organism>
<feature type="transmembrane region" description="Helical" evidence="8">
    <location>
        <begin position="28"/>
        <end position="46"/>
    </location>
</feature>
<keyword evidence="6 8" id="KW-0472">Membrane</keyword>
<feature type="domain" description="Sodium/calcium exchanger membrane region" evidence="9">
    <location>
        <begin position="1"/>
        <end position="100"/>
    </location>
</feature>
<dbReference type="PANTHER" id="PTHR10846:SF72">
    <property type="entry name" value="SODIUM_POTASSIUM_CALCIUM EXCHANGER NCKX30C"/>
    <property type="match status" value="1"/>
</dbReference>
<evidence type="ECO:0000313" key="11">
    <source>
        <dbReference type="Proteomes" id="UP001189429"/>
    </source>
</evidence>
<accession>A0ABN9Y7N3</accession>
<keyword evidence="3" id="KW-0050">Antiport</keyword>
<dbReference type="PANTHER" id="PTHR10846">
    <property type="entry name" value="SODIUM/POTASSIUM/CALCIUM EXCHANGER"/>
    <property type="match status" value="1"/>
</dbReference>
<evidence type="ECO:0000256" key="1">
    <source>
        <dbReference type="ARBA" id="ARBA00004141"/>
    </source>
</evidence>
<comment type="similarity">
    <text evidence="2">Belongs to the Ca(2+):cation antiporter (CaCA) (TC 2.A.19) family. SLC24A subfamily.</text>
</comment>
<gene>
    <name evidence="10" type="ORF">PCOR1329_LOCUS83242</name>
</gene>
<evidence type="ECO:0000256" key="7">
    <source>
        <dbReference type="SAM" id="MobiDB-lite"/>
    </source>
</evidence>
<comment type="caution">
    <text evidence="10">The sequence shown here is derived from an EMBL/GenBank/DDBJ whole genome shotgun (WGS) entry which is preliminary data.</text>
</comment>
<evidence type="ECO:0000256" key="8">
    <source>
        <dbReference type="SAM" id="Phobius"/>
    </source>
</evidence>
<keyword evidence="5 8" id="KW-1133">Transmembrane helix</keyword>
<keyword evidence="4 8" id="KW-0812">Transmembrane</keyword>
<evidence type="ECO:0000256" key="4">
    <source>
        <dbReference type="ARBA" id="ARBA00022692"/>
    </source>
</evidence>
<name>A0ABN9Y7N3_9DINO</name>
<dbReference type="Proteomes" id="UP001189429">
    <property type="component" value="Unassembled WGS sequence"/>
</dbReference>
<evidence type="ECO:0000256" key="3">
    <source>
        <dbReference type="ARBA" id="ARBA00022449"/>
    </source>
</evidence>
<protein>
    <recommendedName>
        <fullName evidence="9">Sodium/calcium exchanger membrane region domain-containing protein</fullName>
    </recommendedName>
</protein>
<sequence>MAAGGSAPEFFTSLIGTFTGSDVGTGTIIGSAVFNVLFVIGACALVSKQPLELTWFPLARDSIFYAVSLVFVTVFFLDGKVMWYEALCLFLVYVAYVTFMAFNMRIEAASRPAARWPAPPPGAAQEPPGEGGAGAWAEIRDDPEEPAGWLGAVAVLVMLQGSTEPRKTGPQLTRSDSDSRCMESQKRRTSSGTTLISASIPRMRRRMTWWPSAVVAASPSTAAAADPSRR</sequence>
<feature type="compositionally biased region" description="Basic and acidic residues" evidence="7">
    <location>
        <begin position="175"/>
        <end position="186"/>
    </location>
</feature>
<dbReference type="Gene3D" id="1.20.1420.30">
    <property type="entry name" value="NCX, central ion-binding region"/>
    <property type="match status" value="1"/>
</dbReference>
<evidence type="ECO:0000259" key="9">
    <source>
        <dbReference type="Pfam" id="PF01699"/>
    </source>
</evidence>
<evidence type="ECO:0000313" key="10">
    <source>
        <dbReference type="EMBL" id="CAK0908612.1"/>
    </source>
</evidence>
<evidence type="ECO:0000256" key="2">
    <source>
        <dbReference type="ARBA" id="ARBA00005364"/>
    </source>
</evidence>
<dbReference type="InterPro" id="IPR004481">
    <property type="entry name" value="K/Na/Ca-exchanger"/>
</dbReference>
<feature type="transmembrane region" description="Helical" evidence="8">
    <location>
        <begin position="83"/>
        <end position="102"/>
    </location>
</feature>
<evidence type="ECO:0000256" key="6">
    <source>
        <dbReference type="ARBA" id="ARBA00023136"/>
    </source>
</evidence>